<dbReference type="GO" id="GO:0016812">
    <property type="term" value="F:hydrolase activity, acting on carbon-nitrogen (but not peptide) bonds, in cyclic amides"/>
    <property type="evidence" value="ECO:0007669"/>
    <property type="project" value="TreeGrafter"/>
</dbReference>
<dbReference type="InterPro" id="IPR032466">
    <property type="entry name" value="Metal_Hydrolase"/>
</dbReference>
<accession>A0A3D9ZE80</accession>
<dbReference type="CDD" id="cd01297">
    <property type="entry name" value="D-aminoacylase"/>
    <property type="match status" value="1"/>
</dbReference>
<dbReference type="EMBL" id="QUMQ01000001">
    <property type="protein sequence ID" value="REF95547.1"/>
    <property type="molecule type" value="Genomic_DNA"/>
</dbReference>
<feature type="domain" description="Amidohydrolase 3" evidence="1">
    <location>
        <begin position="46"/>
        <end position="504"/>
    </location>
</feature>
<evidence type="ECO:0000259" key="1">
    <source>
        <dbReference type="Pfam" id="PF07969"/>
    </source>
</evidence>
<protein>
    <submittedName>
        <fullName evidence="2">N-acyl-D-amino-acid deacylase</fullName>
    </submittedName>
</protein>
<organism evidence="2 3">
    <name type="scientific">Asanoa ferruginea</name>
    <dbReference type="NCBI Taxonomy" id="53367"/>
    <lineage>
        <taxon>Bacteria</taxon>
        <taxon>Bacillati</taxon>
        <taxon>Actinomycetota</taxon>
        <taxon>Actinomycetes</taxon>
        <taxon>Micromonosporales</taxon>
        <taxon>Micromonosporaceae</taxon>
        <taxon>Asanoa</taxon>
    </lineage>
</organism>
<proteinExistence type="predicted"/>
<dbReference type="Pfam" id="PF07969">
    <property type="entry name" value="Amidohydro_3"/>
    <property type="match status" value="1"/>
</dbReference>
<dbReference type="InterPro" id="IPR050378">
    <property type="entry name" value="Metallo-dep_Hydrolases_sf"/>
</dbReference>
<keyword evidence="3" id="KW-1185">Reference proteome</keyword>
<sequence>MPDELLLTGGLVVDGSGGPAVTADVLVRAGRIAAIGPGLSAPVARDVTGRVVCPGFVDIHTHSDLTLLSDPRALSKVHQGVTTEVVGNCGLGVAPLAPGVPVAPIRAAVGYLDLDAAVDWSWPDLAGYFSVLAAAGPGINVASLVGHLALHGSVVGFTDRPAGAAEVDRMCGLLGEAFDAGAVGLSTGLVYAPLPYVRDDELLALARVVAGRDRIFTWHVRNYDDALVDSVTQAVRVARATGARTQISHLAAVGRRNWGAVRKALDLVDAANADGFDIGVDIYPYLHGNAPLSQLLPAHTQEGGPEAWMPRLADPAVRAFVRAAWVDRPTGWDEITLSWTSRPAPDPVVGSSVAELAAAAGVDGAEIVLDLLAALGNGVLMTAGGRSEDDLRAVLGHPATVVASDGLALDPGGVTGAGVPHPRSYGTFPRFLQRYAADLPDGIRRCTSAPAARVGLSDRGLLRPGAPADVVVFDPARLADRATFTAPHQFAAGIDLVLVNGAVTVDGGEHTGARAGSVLRGNT</sequence>
<dbReference type="SUPFAM" id="SSF51338">
    <property type="entry name" value="Composite domain of metallo-dependent hydrolases"/>
    <property type="match status" value="1"/>
</dbReference>
<dbReference type="RefSeq" id="WP_116067208.1">
    <property type="nucleotide sequence ID" value="NZ_BONB01000006.1"/>
</dbReference>
<dbReference type="Gene3D" id="3.20.20.140">
    <property type="entry name" value="Metal-dependent hydrolases"/>
    <property type="match status" value="2"/>
</dbReference>
<evidence type="ECO:0000313" key="2">
    <source>
        <dbReference type="EMBL" id="REF95547.1"/>
    </source>
</evidence>
<comment type="caution">
    <text evidence="2">The sequence shown here is derived from an EMBL/GenBank/DDBJ whole genome shotgun (WGS) entry which is preliminary data.</text>
</comment>
<dbReference type="InterPro" id="IPR013108">
    <property type="entry name" value="Amidohydro_3"/>
</dbReference>
<dbReference type="OrthoDB" id="3514520at2"/>
<dbReference type="PANTHER" id="PTHR11647:SF1">
    <property type="entry name" value="COLLAPSIN RESPONSE MEDIATOR PROTEIN"/>
    <property type="match status" value="1"/>
</dbReference>
<dbReference type="InterPro" id="IPR011059">
    <property type="entry name" value="Metal-dep_hydrolase_composite"/>
</dbReference>
<dbReference type="Proteomes" id="UP000256913">
    <property type="component" value="Unassembled WGS sequence"/>
</dbReference>
<gene>
    <name evidence="2" type="ORF">DFJ67_1506</name>
</gene>
<dbReference type="PANTHER" id="PTHR11647">
    <property type="entry name" value="HYDRANTOINASE/DIHYDROPYRIMIDINASE FAMILY MEMBER"/>
    <property type="match status" value="1"/>
</dbReference>
<dbReference type="SUPFAM" id="SSF51556">
    <property type="entry name" value="Metallo-dependent hydrolases"/>
    <property type="match status" value="1"/>
</dbReference>
<reference evidence="2 3" key="1">
    <citation type="submission" date="2018-08" db="EMBL/GenBank/DDBJ databases">
        <title>Sequencing the genomes of 1000 actinobacteria strains.</title>
        <authorList>
            <person name="Klenk H.-P."/>
        </authorList>
    </citation>
    <scope>NUCLEOTIDE SEQUENCE [LARGE SCALE GENOMIC DNA]</scope>
    <source>
        <strain evidence="2 3">DSM 44099</strain>
    </source>
</reference>
<evidence type="ECO:0000313" key="3">
    <source>
        <dbReference type="Proteomes" id="UP000256913"/>
    </source>
</evidence>
<dbReference type="AlphaFoldDB" id="A0A3D9ZE80"/>
<name>A0A3D9ZE80_9ACTN</name>
<dbReference type="GO" id="GO:0005829">
    <property type="term" value="C:cytosol"/>
    <property type="evidence" value="ECO:0007669"/>
    <property type="project" value="TreeGrafter"/>
</dbReference>